<evidence type="ECO:0000313" key="1">
    <source>
        <dbReference type="EMBL" id="MBP2241817.1"/>
    </source>
</evidence>
<dbReference type="EMBL" id="JAGIKZ010000012">
    <property type="protein sequence ID" value="MBP2241817.1"/>
    <property type="molecule type" value="Genomic_DNA"/>
</dbReference>
<gene>
    <name evidence="1" type="ORF">J2Z40_002389</name>
</gene>
<name>A0ABS4RJ21_9BACI</name>
<evidence type="ECO:0000313" key="2">
    <source>
        <dbReference type="Proteomes" id="UP001519293"/>
    </source>
</evidence>
<reference evidence="1 2" key="1">
    <citation type="submission" date="2021-03" db="EMBL/GenBank/DDBJ databases">
        <title>Genomic Encyclopedia of Type Strains, Phase IV (KMG-IV): sequencing the most valuable type-strain genomes for metagenomic binning, comparative biology and taxonomic classification.</title>
        <authorList>
            <person name="Goeker M."/>
        </authorList>
    </citation>
    <scope>NUCLEOTIDE SEQUENCE [LARGE SCALE GENOMIC DNA]</scope>
    <source>
        <strain evidence="1 2">DSM 26675</strain>
    </source>
</reference>
<keyword evidence="2" id="KW-1185">Reference proteome</keyword>
<dbReference type="InterPro" id="IPR021228">
    <property type="entry name" value="BrxD"/>
</dbReference>
<protein>
    <recommendedName>
        <fullName evidence="3">Biotin carboxylase</fullName>
    </recommendedName>
</protein>
<organism evidence="1 2">
    <name type="scientific">Cytobacillus eiseniae</name>
    <dbReference type="NCBI Taxonomy" id="762947"/>
    <lineage>
        <taxon>Bacteria</taxon>
        <taxon>Bacillati</taxon>
        <taxon>Bacillota</taxon>
        <taxon>Bacilli</taxon>
        <taxon>Bacillales</taxon>
        <taxon>Bacillaceae</taxon>
        <taxon>Cytobacillus</taxon>
    </lineage>
</organism>
<dbReference type="Pfam" id="PF10923">
    <property type="entry name" value="BrxC_BrxD"/>
    <property type="match status" value="1"/>
</dbReference>
<proteinExistence type="predicted"/>
<evidence type="ECO:0008006" key="3">
    <source>
        <dbReference type="Google" id="ProtNLM"/>
    </source>
</evidence>
<dbReference type="SUPFAM" id="SSF52540">
    <property type="entry name" value="P-loop containing nucleoside triphosphate hydrolases"/>
    <property type="match status" value="1"/>
</dbReference>
<dbReference type="InterPro" id="IPR027417">
    <property type="entry name" value="P-loop_NTPase"/>
</dbReference>
<accession>A0ABS4RJ21</accession>
<dbReference type="Proteomes" id="UP001519293">
    <property type="component" value="Unassembled WGS sequence"/>
</dbReference>
<sequence>MMNIKKRDSSAILNSLIGGVVPSRGLQYIMVGRADEAKQILSDLDNIKKGSSFIKLFIGPFGSGKSFIQALIQQIAFNEKFVVAKADFTPERRLYGSEGKAVALYTELMKNLSTSTVPDGGALPTILDKWISEVQMKVVKDKGYSAVEFDNPDFVKNVEQEITQTVSKMDELTGGYDFARILTLYFNGFVEDNSERQRCALRWLRGEYKTKTEARADLGVRDIITDNNYYEYIKVLSQFVKQIGYSGLVINLDEAINLYKITHPQTRDKNYETILKIYNDTLQGNVEGLYITIGGTPEFLEDERRGLFSYGALKRRLQSNRFETTEFRDLSQPVINLTSLKYDETFVLMQKLRDIHAVHYGYETNITDDEVMRFIQEEYARPGAEENLTVGEVIRNFIGALNILHQNPNYGRSELFGEQEIGEERTASNVHSRFSRTEG</sequence>
<dbReference type="RefSeq" id="WP_245350075.1">
    <property type="nucleotide sequence ID" value="NZ_JAGIKZ010000012.1"/>
</dbReference>
<comment type="caution">
    <text evidence="1">The sequence shown here is derived from an EMBL/GenBank/DDBJ whole genome shotgun (WGS) entry which is preliminary data.</text>
</comment>